<dbReference type="EMBL" id="MU276562">
    <property type="protein sequence ID" value="KAI0038209.1"/>
    <property type="molecule type" value="Genomic_DNA"/>
</dbReference>
<organism evidence="1 2">
    <name type="scientific">Auriscalpium vulgare</name>
    <dbReference type="NCBI Taxonomy" id="40419"/>
    <lineage>
        <taxon>Eukaryota</taxon>
        <taxon>Fungi</taxon>
        <taxon>Dikarya</taxon>
        <taxon>Basidiomycota</taxon>
        <taxon>Agaricomycotina</taxon>
        <taxon>Agaricomycetes</taxon>
        <taxon>Russulales</taxon>
        <taxon>Auriscalpiaceae</taxon>
        <taxon>Auriscalpium</taxon>
    </lineage>
</organism>
<feature type="non-terminal residue" evidence="1">
    <location>
        <position position="1"/>
    </location>
</feature>
<reference evidence="1" key="2">
    <citation type="journal article" date="2022" name="New Phytol.">
        <title>Evolutionary transition to the ectomycorrhizal habit in the genomes of a hyperdiverse lineage of mushroom-forming fungi.</title>
        <authorList>
            <person name="Looney B."/>
            <person name="Miyauchi S."/>
            <person name="Morin E."/>
            <person name="Drula E."/>
            <person name="Courty P.E."/>
            <person name="Kohler A."/>
            <person name="Kuo A."/>
            <person name="LaButti K."/>
            <person name="Pangilinan J."/>
            <person name="Lipzen A."/>
            <person name="Riley R."/>
            <person name="Andreopoulos W."/>
            <person name="He G."/>
            <person name="Johnson J."/>
            <person name="Nolan M."/>
            <person name="Tritt A."/>
            <person name="Barry K.W."/>
            <person name="Grigoriev I.V."/>
            <person name="Nagy L.G."/>
            <person name="Hibbett D."/>
            <person name="Henrissat B."/>
            <person name="Matheny P.B."/>
            <person name="Labbe J."/>
            <person name="Martin F.M."/>
        </authorList>
    </citation>
    <scope>NUCLEOTIDE SEQUENCE</scope>
    <source>
        <strain evidence="1">FP105234-sp</strain>
    </source>
</reference>
<reference evidence="1" key="1">
    <citation type="submission" date="2021-02" db="EMBL/GenBank/DDBJ databases">
        <authorList>
            <consortium name="DOE Joint Genome Institute"/>
            <person name="Ahrendt S."/>
            <person name="Looney B.P."/>
            <person name="Miyauchi S."/>
            <person name="Morin E."/>
            <person name="Drula E."/>
            <person name="Courty P.E."/>
            <person name="Chicoki N."/>
            <person name="Fauchery L."/>
            <person name="Kohler A."/>
            <person name="Kuo A."/>
            <person name="Labutti K."/>
            <person name="Pangilinan J."/>
            <person name="Lipzen A."/>
            <person name="Riley R."/>
            <person name="Andreopoulos W."/>
            <person name="He G."/>
            <person name="Johnson J."/>
            <person name="Barry K.W."/>
            <person name="Grigoriev I.V."/>
            <person name="Nagy L."/>
            <person name="Hibbett D."/>
            <person name="Henrissat B."/>
            <person name="Matheny P.B."/>
            <person name="Labbe J."/>
            <person name="Martin F."/>
        </authorList>
    </citation>
    <scope>NUCLEOTIDE SEQUENCE</scope>
    <source>
        <strain evidence="1">FP105234-sp</strain>
    </source>
</reference>
<proteinExistence type="predicted"/>
<feature type="non-terminal residue" evidence="1">
    <location>
        <position position="92"/>
    </location>
</feature>
<accession>A0ACB8R285</accession>
<sequence length="92" mass="10546">DPEAALHVRLDAEYERRFRVGYQEDPYFRDRWLAADSADNQQYKGQCFTRSAGGLLFLRVDDEPPRLCVPRSEVAGLVARYHDSAFEAAHEG</sequence>
<keyword evidence="2" id="KW-1185">Reference proteome</keyword>
<evidence type="ECO:0000313" key="2">
    <source>
        <dbReference type="Proteomes" id="UP000814033"/>
    </source>
</evidence>
<gene>
    <name evidence="1" type="ORF">FA95DRAFT_1456526</name>
</gene>
<dbReference type="Proteomes" id="UP000814033">
    <property type="component" value="Unassembled WGS sequence"/>
</dbReference>
<protein>
    <submittedName>
        <fullName evidence="1">Uncharacterized protein</fullName>
    </submittedName>
</protein>
<comment type="caution">
    <text evidence="1">The sequence shown here is derived from an EMBL/GenBank/DDBJ whole genome shotgun (WGS) entry which is preliminary data.</text>
</comment>
<name>A0ACB8R285_9AGAM</name>
<evidence type="ECO:0000313" key="1">
    <source>
        <dbReference type="EMBL" id="KAI0038209.1"/>
    </source>
</evidence>